<proteinExistence type="predicted"/>
<organism evidence="1 2">
    <name type="scientific">Rhodovibrio sodomensis</name>
    <dbReference type="NCBI Taxonomy" id="1088"/>
    <lineage>
        <taxon>Bacteria</taxon>
        <taxon>Pseudomonadati</taxon>
        <taxon>Pseudomonadota</taxon>
        <taxon>Alphaproteobacteria</taxon>
        <taxon>Rhodospirillales</taxon>
        <taxon>Rhodovibrionaceae</taxon>
        <taxon>Rhodovibrio</taxon>
    </lineage>
</organism>
<keyword evidence="2" id="KW-1185">Reference proteome</keyword>
<name>A0ABS1DBE5_9PROT</name>
<dbReference type="InterPro" id="IPR018775">
    <property type="entry name" value="RlaP"/>
</dbReference>
<dbReference type="EMBL" id="NRRL01000003">
    <property type="protein sequence ID" value="MBK1667028.1"/>
    <property type="molecule type" value="Genomic_DNA"/>
</dbReference>
<evidence type="ECO:0000313" key="1">
    <source>
        <dbReference type="EMBL" id="MBK1667028.1"/>
    </source>
</evidence>
<gene>
    <name evidence="1" type="ORF">CKO28_03085</name>
</gene>
<dbReference type="PANTHER" id="PTHR34817">
    <property type="entry name" value="NUCLEOTIDYLTRANSFERASE"/>
    <property type="match status" value="1"/>
</dbReference>
<protein>
    <recommendedName>
        <fullName evidence="3">Nucleotidyltransferase</fullName>
    </recommendedName>
</protein>
<evidence type="ECO:0008006" key="3">
    <source>
        <dbReference type="Google" id="ProtNLM"/>
    </source>
</evidence>
<comment type="caution">
    <text evidence="1">The sequence shown here is derived from an EMBL/GenBank/DDBJ whole genome shotgun (WGS) entry which is preliminary data.</text>
</comment>
<accession>A0ABS1DBE5</accession>
<dbReference type="Pfam" id="PF10127">
    <property type="entry name" value="RlaP"/>
    <property type="match status" value="1"/>
</dbReference>
<dbReference type="Proteomes" id="UP001296873">
    <property type="component" value="Unassembled WGS sequence"/>
</dbReference>
<evidence type="ECO:0000313" key="2">
    <source>
        <dbReference type="Proteomes" id="UP001296873"/>
    </source>
</evidence>
<sequence>MLAGRRAGVAAKPREPAMTPLVKMIFGSQLFGTATPDSDTDHMGVFVASPREILLGSAPAVVDQSTNKAGANSAGDVDTVWYSLPKFLSMAGQGQTNALDMLFAPRRFYIGEPHPVWEEILANRDRLITRDVAGFLGYCRRQAHTYSVKGPRLHAARAARDLFGQAVERHGPAARVEVIGDLIEQLVERYEFLEITDITNDHGVTVRHLGVCGRQVQYTLKLSTAHEMARKLVADYGRRARRAEQSGGADWKALMHAVRVADEGIELLTEGRITLPRPNADELRAIRRGELTYETVGALIQARLDEVEALMARSDLRLRSEPDRQFIEDLIERVHREAILADAQTSAADESPTTTLAS</sequence>
<reference evidence="1 2" key="1">
    <citation type="journal article" date="2020" name="Microorganisms">
        <title>Osmotic Adaptation and Compatible Solute Biosynthesis of Phototrophic Bacteria as Revealed from Genome Analyses.</title>
        <authorList>
            <person name="Imhoff J.F."/>
            <person name="Rahn T."/>
            <person name="Kunzel S."/>
            <person name="Keller A."/>
            <person name="Neulinger S.C."/>
        </authorList>
    </citation>
    <scope>NUCLEOTIDE SEQUENCE [LARGE SCALE GENOMIC DNA]</scope>
    <source>
        <strain evidence="1 2">DSM 9895</strain>
    </source>
</reference>
<dbReference type="PANTHER" id="PTHR34817:SF1">
    <property type="entry name" value="NUCLEOTIDYLTRANSFERASE"/>
    <property type="match status" value="1"/>
</dbReference>